<reference evidence="1" key="1">
    <citation type="journal article" date="2020" name="Nature">
        <title>Giant virus diversity and host interactions through global metagenomics.</title>
        <authorList>
            <person name="Schulz F."/>
            <person name="Roux S."/>
            <person name="Paez-Espino D."/>
            <person name="Jungbluth S."/>
            <person name="Walsh D.A."/>
            <person name="Denef V.J."/>
            <person name="McMahon K.D."/>
            <person name="Konstantinidis K.T."/>
            <person name="Eloe-Fadrosh E.A."/>
            <person name="Kyrpides N.C."/>
            <person name="Woyke T."/>
        </authorList>
    </citation>
    <scope>NUCLEOTIDE SEQUENCE</scope>
    <source>
        <strain evidence="1">GVMAG-M-3300027770-73</strain>
    </source>
</reference>
<evidence type="ECO:0000313" key="1">
    <source>
        <dbReference type="EMBL" id="QHU28254.1"/>
    </source>
</evidence>
<accession>A0A6C0LFB3</accession>
<sequence>MNLQIEKEKGEEKENITVCCMCERDISISLVPRKCLEKHGRKAHQICKDCWFSDFAQEHNSHDCPGCKKGQPFTQVKAISLIDLTQ</sequence>
<protein>
    <submittedName>
        <fullName evidence="1">Uncharacterized protein</fullName>
    </submittedName>
</protein>
<dbReference type="EMBL" id="MN740471">
    <property type="protein sequence ID" value="QHU28254.1"/>
    <property type="molecule type" value="Genomic_DNA"/>
</dbReference>
<name>A0A6C0LFB3_9ZZZZ</name>
<proteinExistence type="predicted"/>
<organism evidence="1">
    <name type="scientific">viral metagenome</name>
    <dbReference type="NCBI Taxonomy" id="1070528"/>
    <lineage>
        <taxon>unclassified sequences</taxon>
        <taxon>metagenomes</taxon>
        <taxon>organismal metagenomes</taxon>
    </lineage>
</organism>
<dbReference type="AlphaFoldDB" id="A0A6C0LFB3"/>